<dbReference type="InterPro" id="IPR050126">
    <property type="entry name" value="Ap4A_hydrolase"/>
</dbReference>
<organism evidence="3">
    <name type="scientific">Paenibacillus sp. SYP-B3998</name>
    <dbReference type="NCBI Taxonomy" id="2678564"/>
    <lineage>
        <taxon>Bacteria</taxon>
        <taxon>Bacillati</taxon>
        <taxon>Bacillota</taxon>
        <taxon>Bacilli</taxon>
        <taxon>Bacillales</taxon>
        <taxon>Paenibacillaceae</taxon>
        <taxon>Paenibacillus</taxon>
    </lineage>
</organism>
<accession>A0A6G4A207</accession>
<evidence type="ECO:0000259" key="2">
    <source>
        <dbReference type="Pfam" id="PF12850"/>
    </source>
</evidence>
<feature type="domain" description="Calcineurin-like phosphoesterase" evidence="2">
    <location>
        <begin position="3"/>
        <end position="189"/>
    </location>
</feature>
<dbReference type="GO" id="GO:0005737">
    <property type="term" value="C:cytoplasm"/>
    <property type="evidence" value="ECO:0007669"/>
    <property type="project" value="TreeGrafter"/>
</dbReference>
<dbReference type="AlphaFoldDB" id="A0A6G4A207"/>
<proteinExistence type="inferred from homology"/>
<dbReference type="PIRSF" id="PIRSF000883">
    <property type="entry name" value="Pesterase_MJ0912"/>
    <property type="match status" value="1"/>
</dbReference>
<dbReference type="Pfam" id="PF12850">
    <property type="entry name" value="Metallophos_2"/>
    <property type="match status" value="1"/>
</dbReference>
<dbReference type="PANTHER" id="PTHR42850:SF2">
    <property type="entry name" value="BLL5683 PROTEIN"/>
    <property type="match status" value="1"/>
</dbReference>
<dbReference type="Gene3D" id="3.60.21.10">
    <property type="match status" value="1"/>
</dbReference>
<dbReference type="GO" id="GO:0016791">
    <property type="term" value="F:phosphatase activity"/>
    <property type="evidence" value="ECO:0007669"/>
    <property type="project" value="TreeGrafter"/>
</dbReference>
<comment type="similarity">
    <text evidence="1">Belongs to the metallophosphoesterase superfamily. YfcE family.</text>
</comment>
<evidence type="ECO:0000313" key="3">
    <source>
        <dbReference type="EMBL" id="NEW07974.1"/>
    </source>
</evidence>
<comment type="caution">
    <text evidence="3">The sequence shown here is derived from an EMBL/GenBank/DDBJ whole genome shotgun (WGS) entry which is preliminary data.</text>
</comment>
<dbReference type="InterPro" id="IPR011152">
    <property type="entry name" value="Pesterase_MJ0912"/>
</dbReference>
<sequence>MEKIAIISDIHGNMPALDAVLEDIRHRDLKSILCLGDLVGKGPHSERAVDRIREVCHTVIMGNWDDFMSKPAEDPTLNWHQARLGTERMAYLRGLPFSYEFWMSGKYVRLFHASPRSVYERIQPWDAMDSRLSMFESSALCSETLQADVAGYGDVHNAYLQHLNGRTLFNVGSVGNPLDMPQASYAILEGHYHSKKTAPLNIQLVRVPYDIERAVQQAKDEDMPDLEPYVIELRTGQYRGKKK</sequence>
<dbReference type="RefSeq" id="WP_163949942.1">
    <property type="nucleotide sequence ID" value="NZ_JAAIKC010000007.1"/>
</dbReference>
<evidence type="ECO:0000256" key="1">
    <source>
        <dbReference type="ARBA" id="ARBA00008950"/>
    </source>
</evidence>
<dbReference type="InterPro" id="IPR024654">
    <property type="entry name" value="Calcineurin-like_PHP_lpxH"/>
</dbReference>
<dbReference type="EMBL" id="JAAIKC010000007">
    <property type="protein sequence ID" value="NEW07974.1"/>
    <property type="molecule type" value="Genomic_DNA"/>
</dbReference>
<reference evidence="3" key="1">
    <citation type="submission" date="2020-02" db="EMBL/GenBank/DDBJ databases">
        <authorList>
            <person name="Shen X.-R."/>
            <person name="Zhang Y.-X."/>
        </authorList>
    </citation>
    <scope>NUCLEOTIDE SEQUENCE</scope>
    <source>
        <strain evidence="3">SYP-B3998</strain>
    </source>
</reference>
<dbReference type="CDD" id="cd00838">
    <property type="entry name" value="MPP_superfamily"/>
    <property type="match status" value="1"/>
</dbReference>
<dbReference type="InterPro" id="IPR029052">
    <property type="entry name" value="Metallo-depent_PP-like"/>
</dbReference>
<dbReference type="PANTHER" id="PTHR42850">
    <property type="entry name" value="METALLOPHOSPHOESTERASE"/>
    <property type="match status" value="1"/>
</dbReference>
<dbReference type="SUPFAM" id="SSF56300">
    <property type="entry name" value="Metallo-dependent phosphatases"/>
    <property type="match status" value="1"/>
</dbReference>
<gene>
    <name evidence="3" type="ORF">GK047_18400</name>
</gene>
<name>A0A6G4A207_9BACL</name>
<protein>
    <submittedName>
        <fullName evidence="3">Metallophosphoesterase family protein</fullName>
    </submittedName>
</protein>